<sequence>MSANGVDPPLQPSSRWIQVPSDSDGQTSIRLHVKHLQPPNADPSAPTILFLPFWGGCASTYDAIPSHAAAAGLKNIGVALSYRGTGESETSDADSIHEHSVEALANDVLAIMRSEQISDLVPSGEFVVVAHSMSAKVAWLVLRDIGRGLFLHGGIQKVVIRSLLLLAPAPPGPLVLPANIRQQQLQAYENLENATFTVENILTNGNLDDGCMNQLARDAVAMSTGAKNGWVELGMKLNCTEVVDQVVRLVPDLKICVLAGRQDVVETVERVQKETVDVLRGLRGGVVSFKVVESCGHLLPVEAPAEVVRELKRLLEGC</sequence>
<dbReference type="EMBL" id="KN847501">
    <property type="protein sequence ID" value="KIW09915.1"/>
    <property type="molecule type" value="Genomic_DNA"/>
</dbReference>
<dbReference type="GO" id="GO:0016020">
    <property type="term" value="C:membrane"/>
    <property type="evidence" value="ECO:0007669"/>
    <property type="project" value="TreeGrafter"/>
</dbReference>
<dbReference type="Pfam" id="PF12697">
    <property type="entry name" value="Abhydrolase_6"/>
    <property type="match status" value="1"/>
</dbReference>
<feature type="region of interest" description="Disordered" evidence="1">
    <location>
        <begin position="1"/>
        <end position="23"/>
    </location>
</feature>
<accession>A0A0D2ATU3</accession>
<evidence type="ECO:0000313" key="4">
    <source>
        <dbReference type="Proteomes" id="UP000053328"/>
    </source>
</evidence>
<dbReference type="AlphaFoldDB" id="A0A0D2ATU3"/>
<dbReference type="HOGENOM" id="CLU_020336_50_4_1"/>
<dbReference type="Proteomes" id="UP000053328">
    <property type="component" value="Unassembled WGS sequence"/>
</dbReference>
<protein>
    <recommendedName>
        <fullName evidence="2">AB hydrolase-1 domain-containing protein</fullName>
    </recommendedName>
</protein>
<proteinExistence type="predicted"/>
<dbReference type="OrthoDB" id="2498029at2759"/>
<feature type="domain" description="AB hydrolase-1" evidence="2">
    <location>
        <begin position="49"/>
        <end position="309"/>
    </location>
</feature>
<dbReference type="Gene3D" id="3.40.50.1820">
    <property type="entry name" value="alpha/beta hydrolase"/>
    <property type="match status" value="1"/>
</dbReference>
<dbReference type="VEuPathDB" id="FungiDB:PV08_11691"/>
<gene>
    <name evidence="3" type="ORF">PV08_11691</name>
</gene>
<dbReference type="PANTHER" id="PTHR43798:SF5">
    <property type="entry name" value="MONOACYLGLYCEROL LIPASE ABHD6"/>
    <property type="match status" value="1"/>
</dbReference>
<evidence type="ECO:0000259" key="2">
    <source>
        <dbReference type="Pfam" id="PF12697"/>
    </source>
</evidence>
<dbReference type="InterPro" id="IPR029058">
    <property type="entry name" value="AB_hydrolase_fold"/>
</dbReference>
<keyword evidence="4" id="KW-1185">Reference proteome</keyword>
<dbReference type="InterPro" id="IPR000073">
    <property type="entry name" value="AB_hydrolase_1"/>
</dbReference>
<name>A0A0D2ATU3_9EURO</name>
<dbReference type="PANTHER" id="PTHR43798">
    <property type="entry name" value="MONOACYLGLYCEROL LIPASE"/>
    <property type="match status" value="1"/>
</dbReference>
<dbReference type="GO" id="GO:0047372">
    <property type="term" value="F:monoacylglycerol lipase activity"/>
    <property type="evidence" value="ECO:0007669"/>
    <property type="project" value="TreeGrafter"/>
</dbReference>
<evidence type="ECO:0000256" key="1">
    <source>
        <dbReference type="SAM" id="MobiDB-lite"/>
    </source>
</evidence>
<feature type="compositionally biased region" description="Polar residues" evidence="1">
    <location>
        <begin position="12"/>
        <end position="23"/>
    </location>
</feature>
<reference evidence="3 4" key="1">
    <citation type="submission" date="2015-01" db="EMBL/GenBank/DDBJ databases">
        <title>The Genome Sequence of Exophiala spinifera CBS89968.</title>
        <authorList>
            <consortium name="The Broad Institute Genomics Platform"/>
            <person name="Cuomo C."/>
            <person name="de Hoog S."/>
            <person name="Gorbushina A."/>
            <person name="Stielow B."/>
            <person name="Teixiera M."/>
            <person name="Abouelleil A."/>
            <person name="Chapman S.B."/>
            <person name="Priest M."/>
            <person name="Young S.K."/>
            <person name="Wortman J."/>
            <person name="Nusbaum C."/>
            <person name="Birren B."/>
        </authorList>
    </citation>
    <scope>NUCLEOTIDE SEQUENCE [LARGE SCALE GENOMIC DNA]</scope>
    <source>
        <strain evidence="3 4">CBS 89968</strain>
    </source>
</reference>
<dbReference type="InterPro" id="IPR050266">
    <property type="entry name" value="AB_hydrolase_sf"/>
</dbReference>
<organism evidence="3 4">
    <name type="scientific">Exophiala spinifera</name>
    <dbReference type="NCBI Taxonomy" id="91928"/>
    <lineage>
        <taxon>Eukaryota</taxon>
        <taxon>Fungi</taxon>
        <taxon>Dikarya</taxon>
        <taxon>Ascomycota</taxon>
        <taxon>Pezizomycotina</taxon>
        <taxon>Eurotiomycetes</taxon>
        <taxon>Chaetothyriomycetidae</taxon>
        <taxon>Chaetothyriales</taxon>
        <taxon>Herpotrichiellaceae</taxon>
        <taxon>Exophiala</taxon>
    </lineage>
</organism>
<dbReference type="GeneID" id="27338774"/>
<dbReference type="GO" id="GO:0046464">
    <property type="term" value="P:acylglycerol catabolic process"/>
    <property type="evidence" value="ECO:0007669"/>
    <property type="project" value="TreeGrafter"/>
</dbReference>
<dbReference type="SUPFAM" id="SSF53474">
    <property type="entry name" value="alpha/beta-Hydrolases"/>
    <property type="match status" value="1"/>
</dbReference>
<evidence type="ECO:0000313" key="3">
    <source>
        <dbReference type="EMBL" id="KIW09915.1"/>
    </source>
</evidence>
<dbReference type="RefSeq" id="XP_016230131.1">
    <property type="nucleotide sequence ID" value="XM_016385999.1"/>
</dbReference>
<dbReference type="STRING" id="91928.A0A0D2ATU3"/>